<reference evidence="1" key="1">
    <citation type="journal article" date="2015" name="Nature">
        <title>Complex archaea that bridge the gap between prokaryotes and eukaryotes.</title>
        <authorList>
            <person name="Spang A."/>
            <person name="Saw J.H."/>
            <person name="Jorgensen S.L."/>
            <person name="Zaremba-Niedzwiedzka K."/>
            <person name="Martijn J."/>
            <person name="Lind A.E."/>
            <person name="van Eijk R."/>
            <person name="Schleper C."/>
            <person name="Guy L."/>
            <person name="Ettema T.J."/>
        </authorList>
    </citation>
    <scope>NUCLEOTIDE SEQUENCE</scope>
</reference>
<dbReference type="EMBL" id="LAZR01056047">
    <property type="protein sequence ID" value="KKK75027.1"/>
    <property type="molecule type" value="Genomic_DNA"/>
</dbReference>
<comment type="caution">
    <text evidence="1">The sequence shown here is derived from an EMBL/GenBank/DDBJ whole genome shotgun (WGS) entry which is preliminary data.</text>
</comment>
<sequence>MSLRDLIPTIIIAAPDASPETKAVADYLTTGSGDSVIFAAAVDALPSGGVLYPCGTFDFTEQNNFALTEDER</sequence>
<protein>
    <submittedName>
        <fullName evidence="1">Uncharacterized protein</fullName>
    </submittedName>
</protein>
<proteinExistence type="predicted"/>
<evidence type="ECO:0000313" key="1">
    <source>
        <dbReference type="EMBL" id="KKK75027.1"/>
    </source>
</evidence>
<gene>
    <name evidence="1" type="ORF">LCGC14_2877850</name>
</gene>
<name>A0A0F8Y0X5_9ZZZZ</name>
<organism evidence="1">
    <name type="scientific">marine sediment metagenome</name>
    <dbReference type="NCBI Taxonomy" id="412755"/>
    <lineage>
        <taxon>unclassified sequences</taxon>
        <taxon>metagenomes</taxon>
        <taxon>ecological metagenomes</taxon>
    </lineage>
</organism>
<accession>A0A0F8Y0X5</accession>
<dbReference type="AlphaFoldDB" id="A0A0F8Y0X5"/>